<accession>A0A2C6BZE9</accession>
<reference evidence="2" key="1">
    <citation type="submission" date="2017-09" db="EMBL/GenBank/DDBJ databases">
        <title>FDA dAtabase for Regulatory Grade micrObial Sequences (FDA-ARGOS): Supporting development and validation of Infectious Disease Dx tests.</title>
        <authorList>
            <person name="Minogue T."/>
            <person name="Wolcott M."/>
            <person name="Wasieloski L."/>
            <person name="Aguilar W."/>
            <person name="Moore D."/>
            <person name="Tallon L."/>
            <person name="Sadzewicz L."/>
            <person name="Ott S."/>
            <person name="Zhao X."/>
            <person name="Nagaraj S."/>
            <person name="Vavikolanu K."/>
            <person name="Aluvathingal J."/>
            <person name="Nadendla S."/>
            <person name="Sichtig H."/>
        </authorList>
    </citation>
    <scope>NUCLEOTIDE SEQUENCE [LARGE SCALE GENOMIC DNA]</scope>
    <source>
        <strain evidence="2">FDAARGOS_387</strain>
    </source>
</reference>
<name>A0A2C6BZE9_9GAMM</name>
<dbReference type="AlphaFoldDB" id="A0A2C6BZE9"/>
<comment type="caution">
    <text evidence="1">The sequence shown here is derived from an EMBL/GenBank/DDBJ whole genome shotgun (WGS) entry which is preliminary data.</text>
</comment>
<evidence type="ECO:0000313" key="1">
    <source>
        <dbReference type="EMBL" id="PHI29500.1"/>
    </source>
</evidence>
<keyword evidence="2" id="KW-1185">Reference proteome</keyword>
<sequence>MRNNQVRESMPRLISDTSFNRKLNITEHNHEHTKMFLEKGTSEFVLPGFITPHGYRLVKSTSGNEQYRLITDSDEPETAYAVKLEFMNHIVPGKKTCTQIMVWRSLRGIYDDAVRGLAKAFFVYFLDQYQIVISDSEQTAAGRRFWELRITWALETPDYHVYVSDGSQEERPLTRIHTMSDFFDVWSDFCYGHDSDCHSHRLLVISTENLS</sequence>
<evidence type="ECO:0008006" key="3">
    <source>
        <dbReference type="Google" id="ProtNLM"/>
    </source>
</evidence>
<dbReference type="Proteomes" id="UP000224974">
    <property type="component" value="Unassembled WGS sequence"/>
</dbReference>
<dbReference type="RefSeq" id="WP_029093002.1">
    <property type="nucleotide sequence ID" value="NZ_PDDX01000001.1"/>
</dbReference>
<gene>
    <name evidence="1" type="ORF">CRN84_09245</name>
</gene>
<evidence type="ECO:0000313" key="2">
    <source>
        <dbReference type="Proteomes" id="UP000224974"/>
    </source>
</evidence>
<proteinExistence type="predicted"/>
<dbReference type="EMBL" id="PDDX01000001">
    <property type="protein sequence ID" value="PHI29500.1"/>
    <property type="molecule type" value="Genomic_DNA"/>
</dbReference>
<organism evidence="1 2">
    <name type="scientific">Budvicia aquatica</name>
    <dbReference type="NCBI Taxonomy" id="82979"/>
    <lineage>
        <taxon>Bacteria</taxon>
        <taxon>Pseudomonadati</taxon>
        <taxon>Pseudomonadota</taxon>
        <taxon>Gammaproteobacteria</taxon>
        <taxon>Enterobacterales</taxon>
        <taxon>Budviciaceae</taxon>
        <taxon>Budvicia</taxon>
    </lineage>
</organism>
<dbReference type="OrthoDB" id="6456577at2"/>
<protein>
    <recommendedName>
        <fullName evidence="3">Phage protein</fullName>
    </recommendedName>
</protein>
<dbReference type="STRING" id="1111728.GCA_000427805_00388"/>